<keyword evidence="7" id="KW-0645">Protease</keyword>
<dbReference type="RefSeq" id="WP_012158012.1">
    <property type="nucleotide sequence ID" value="NC_009922.1"/>
</dbReference>
<gene>
    <name evidence="9" type="ordered locus">Clos_0130</name>
</gene>
<dbReference type="PRINTS" id="PR00727">
    <property type="entry name" value="LEADERPTASE"/>
</dbReference>
<evidence type="ECO:0000259" key="8">
    <source>
        <dbReference type="Pfam" id="PF10502"/>
    </source>
</evidence>
<dbReference type="EC" id="3.4.21.89" evidence="4 7"/>
<dbReference type="InterPro" id="IPR019758">
    <property type="entry name" value="Pept_S26A_signal_pept_1_CS"/>
</dbReference>
<comment type="similarity">
    <text evidence="3 7">Belongs to the peptidase S26 family.</text>
</comment>
<evidence type="ECO:0000313" key="10">
    <source>
        <dbReference type="Proteomes" id="UP000000269"/>
    </source>
</evidence>
<evidence type="ECO:0000256" key="6">
    <source>
        <dbReference type="PIRSR" id="PIRSR600223-1"/>
    </source>
</evidence>
<comment type="catalytic activity">
    <reaction evidence="1 7">
        <text>Cleavage of hydrophobic, N-terminal signal or leader sequences from secreted and periplasmic proteins.</text>
        <dbReference type="EC" id="3.4.21.89"/>
    </reaction>
</comment>
<evidence type="ECO:0000256" key="5">
    <source>
        <dbReference type="ARBA" id="ARBA00022801"/>
    </source>
</evidence>
<dbReference type="PANTHER" id="PTHR43390:SF1">
    <property type="entry name" value="CHLOROPLAST PROCESSING PEPTIDASE"/>
    <property type="match status" value="1"/>
</dbReference>
<dbReference type="GO" id="GO:0005886">
    <property type="term" value="C:plasma membrane"/>
    <property type="evidence" value="ECO:0007669"/>
    <property type="project" value="UniProtKB-SubCell"/>
</dbReference>
<sequence length="169" mass="19035">MEKEIMEWLKSIVVALIIGVIITTFAQPTIVRGPSMEPTLQNNNLLLVNRLLYKLKEPNHGDIIVFRLEAEKRNLIKRVIGVAGDTVEISSGIVYVNGSELEEVYLDDIDISSKDQQVVVPRNSVFVLGDNRNDSKDSRNTEVGTVNKELILGKAYLRLFPFNKLGKIR</sequence>
<evidence type="ECO:0000256" key="1">
    <source>
        <dbReference type="ARBA" id="ARBA00000677"/>
    </source>
</evidence>
<dbReference type="Proteomes" id="UP000000269">
    <property type="component" value="Chromosome"/>
</dbReference>
<evidence type="ECO:0000313" key="9">
    <source>
        <dbReference type="EMBL" id="ABW17697.1"/>
    </source>
</evidence>
<dbReference type="GO" id="GO:0009003">
    <property type="term" value="F:signal peptidase activity"/>
    <property type="evidence" value="ECO:0007669"/>
    <property type="project" value="UniProtKB-EC"/>
</dbReference>
<feature type="active site" evidence="6">
    <location>
        <position position="35"/>
    </location>
</feature>
<dbReference type="InterPro" id="IPR036286">
    <property type="entry name" value="LexA/Signal_pep-like_sf"/>
</dbReference>
<protein>
    <recommendedName>
        <fullName evidence="4 7">Signal peptidase I</fullName>
        <ecNumber evidence="4 7">3.4.21.89</ecNumber>
    </recommendedName>
</protein>
<dbReference type="EMBL" id="CP000853">
    <property type="protein sequence ID" value="ABW17697.1"/>
    <property type="molecule type" value="Genomic_DNA"/>
</dbReference>
<dbReference type="PROSITE" id="PS00761">
    <property type="entry name" value="SPASE_I_3"/>
    <property type="match status" value="1"/>
</dbReference>
<organism evidence="9 10">
    <name type="scientific">Alkaliphilus oremlandii (strain OhILAs)</name>
    <name type="common">Clostridium oremlandii (strain OhILAs)</name>
    <dbReference type="NCBI Taxonomy" id="350688"/>
    <lineage>
        <taxon>Bacteria</taxon>
        <taxon>Bacillati</taxon>
        <taxon>Bacillota</taxon>
        <taxon>Clostridia</taxon>
        <taxon>Peptostreptococcales</taxon>
        <taxon>Natronincolaceae</taxon>
        <taxon>Alkaliphilus</taxon>
    </lineage>
</organism>
<keyword evidence="5 7" id="KW-0378">Hydrolase</keyword>
<dbReference type="SUPFAM" id="SSF51306">
    <property type="entry name" value="LexA/Signal peptidase"/>
    <property type="match status" value="1"/>
</dbReference>
<dbReference type="KEGG" id="aoe:Clos_0130"/>
<dbReference type="Gene3D" id="2.10.109.10">
    <property type="entry name" value="Umud Fragment, subunit A"/>
    <property type="match status" value="1"/>
</dbReference>
<dbReference type="PANTHER" id="PTHR43390">
    <property type="entry name" value="SIGNAL PEPTIDASE I"/>
    <property type="match status" value="1"/>
</dbReference>
<proteinExistence type="inferred from homology"/>
<dbReference type="NCBIfam" id="TIGR02227">
    <property type="entry name" value="sigpep_I_bact"/>
    <property type="match status" value="1"/>
</dbReference>
<dbReference type="GO" id="GO:0006465">
    <property type="term" value="P:signal peptide processing"/>
    <property type="evidence" value="ECO:0007669"/>
    <property type="project" value="InterPro"/>
</dbReference>
<dbReference type="CDD" id="cd06530">
    <property type="entry name" value="S26_SPase_I"/>
    <property type="match status" value="1"/>
</dbReference>
<dbReference type="AlphaFoldDB" id="A8MFQ8"/>
<dbReference type="HOGENOM" id="CLU_028723_5_3_9"/>
<dbReference type="STRING" id="350688.Clos_0130"/>
<name>A8MFQ8_ALKOO</name>
<dbReference type="eggNOG" id="COG0681">
    <property type="taxonomic scope" value="Bacteria"/>
</dbReference>
<dbReference type="GO" id="GO:0004252">
    <property type="term" value="F:serine-type endopeptidase activity"/>
    <property type="evidence" value="ECO:0007669"/>
    <property type="project" value="InterPro"/>
</dbReference>
<dbReference type="InterPro" id="IPR019533">
    <property type="entry name" value="Peptidase_S26"/>
</dbReference>
<reference evidence="10" key="1">
    <citation type="submission" date="2007-10" db="EMBL/GenBank/DDBJ databases">
        <title>Complete genome of Alkaliphilus oremlandii OhILAs.</title>
        <authorList>
            <person name="Copeland A."/>
            <person name="Lucas S."/>
            <person name="Lapidus A."/>
            <person name="Barry K."/>
            <person name="Detter J.C."/>
            <person name="Glavina del Rio T."/>
            <person name="Hammon N."/>
            <person name="Israni S."/>
            <person name="Dalin E."/>
            <person name="Tice H."/>
            <person name="Pitluck S."/>
            <person name="Chain P."/>
            <person name="Malfatti S."/>
            <person name="Shin M."/>
            <person name="Vergez L."/>
            <person name="Schmutz J."/>
            <person name="Larimer F."/>
            <person name="Land M."/>
            <person name="Hauser L."/>
            <person name="Kyrpides N."/>
            <person name="Mikhailova N."/>
            <person name="Stolz J.F."/>
            <person name="Dawson A."/>
            <person name="Fisher E."/>
            <person name="Crable B."/>
            <person name="Perera E."/>
            <person name="Lisak J."/>
            <person name="Ranganathan M."/>
            <person name="Basu P."/>
            <person name="Richardson P."/>
        </authorList>
    </citation>
    <scope>NUCLEOTIDE SEQUENCE [LARGE SCALE GENOMIC DNA]</scope>
    <source>
        <strain evidence="10">OhILAs</strain>
    </source>
</reference>
<evidence type="ECO:0000256" key="2">
    <source>
        <dbReference type="ARBA" id="ARBA00004401"/>
    </source>
</evidence>
<feature type="active site" evidence="6">
    <location>
        <position position="77"/>
    </location>
</feature>
<evidence type="ECO:0000256" key="7">
    <source>
        <dbReference type="RuleBase" id="RU362042"/>
    </source>
</evidence>
<accession>A8MFQ8</accession>
<evidence type="ECO:0000256" key="3">
    <source>
        <dbReference type="ARBA" id="ARBA00009370"/>
    </source>
</evidence>
<keyword evidence="10" id="KW-1185">Reference proteome</keyword>
<dbReference type="Pfam" id="PF10502">
    <property type="entry name" value="Peptidase_S26"/>
    <property type="match status" value="1"/>
</dbReference>
<dbReference type="InterPro" id="IPR000223">
    <property type="entry name" value="Pept_S26A_signal_pept_1"/>
</dbReference>
<comment type="subcellular location">
    <subcellularLocation>
        <location evidence="2">Cell membrane</location>
        <topology evidence="2">Single-pass type II membrane protein</topology>
    </subcellularLocation>
    <subcellularLocation>
        <location evidence="7">Membrane</location>
        <topology evidence="7">Single-pass type II membrane protein</topology>
    </subcellularLocation>
</comment>
<evidence type="ECO:0000256" key="4">
    <source>
        <dbReference type="ARBA" id="ARBA00013208"/>
    </source>
</evidence>
<feature type="domain" description="Peptidase S26" evidence="8">
    <location>
        <begin position="5"/>
        <end position="159"/>
    </location>
</feature>